<keyword evidence="4" id="KW-0560">Oxidoreductase</keyword>
<dbReference type="RefSeq" id="WP_044347626.1">
    <property type="nucleotide sequence ID" value="NZ_ABIKMM020000009.1"/>
</dbReference>
<keyword evidence="3" id="KW-0274">FAD</keyword>
<evidence type="ECO:0000313" key="6">
    <source>
        <dbReference type="EMBL" id="PIK90159.1"/>
    </source>
</evidence>
<feature type="domain" description="FAD-dependent oxidoreductase 2 FAD-binding" evidence="5">
    <location>
        <begin position="8"/>
        <end position="544"/>
    </location>
</feature>
<dbReference type="PANTHER" id="PTHR43400:SF10">
    <property type="entry name" value="3-OXOSTEROID 1-DEHYDROGENASE"/>
    <property type="match status" value="1"/>
</dbReference>
<evidence type="ECO:0000256" key="1">
    <source>
        <dbReference type="ARBA" id="ARBA00001974"/>
    </source>
</evidence>
<organism evidence="6 7">
    <name type="scientific">Raoultella ornithinolytica</name>
    <name type="common">Klebsiella ornithinolytica</name>
    <dbReference type="NCBI Taxonomy" id="54291"/>
    <lineage>
        <taxon>Bacteria</taxon>
        <taxon>Pseudomonadati</taxon>
        <taxon>Pseudomonadota</taxon>
        <taxon>Gammaproteobacteria</taxon>
        <taxon>Enterobacterales</taxon>
        <taxon>Enterobacteriaceae</taxon>
        <taxon>Klebsiella/Raoultella group</taxon>
        <taxon>Raoultella</taxon>
    </lineage>
</organism>
<dbReference type="InterPro" id="IPR003953">
    <property type="entry name" value="FAD-dep_OxRdtase_2_FAD-bd"/>
</dbReference>
<evidence type="ECO:0000256" key="2">
    <source>
        <dbReference type="ARBA" id="ARBA00022630"/>
    </source>
</evidence>
<comment type="caution">
    <text evidence="6">The sequence shown here is derived from an EMBL/GenBank/DDBJ whole genome shotgun (WGS) entry which is preliminary data.</text>
</comment>
<protein>
    <submittedName>
        <fullName evidence="6">FAD-binding dehydrogenase</fullName>
    </submittedName>
</protein>
<evidence type="ECO:0000256" key="3">
    <source>
        <dbReference type="ARBA" id="ARBA00022827"/>
    </source>
</evidence>
<evidence type="ECO:0000256" key="4">
    <source>
        <dbReference type="ARBA" id="ARBA00023002"/>
    </source>
</evidence>
<dbReference type="InterPro" id="IPR027477">
    <property type="entry name" value="Succ_DH/fumarate_Rdtase_cat_sf"/>
</dbReference>
<evidence type="ECO:0000259" key="5">
    <source>
        <dbReference type="Pfam" id="PF00890"/>
    </source>
</evidence>
<dbReference type="Proteomes" id="UP000229713">
    <property type="component" value="Unassembled WGS sequence"/>
</dbReference>
<keyword evidence="2" id="KW-0285">Flavoprotein</keyword>
<dbReference type="SUPFAM" id="SSF56425">
    <property type="entry name" value="Succinate dehydrogenase/fumarate reductase flavoprotein, catalytic domain"/>
    <property type="match status" value="1"/>
</dbReference>
<dbReference type="NCBIfam" id="NF004789">
    <property type="entry name" value="PRK06134.1"/>
    <property type="match status" value="1"/>
</dbReference>
<reference evidence="6 7" key="1">
    <citation type="submission" date="2017-07" db="EMBL/GenBank/DDBJ databases">
        <title>Raoultella ornithinolytica strain HH3 draft genome.</title>
        <authorList>
            <person name="Duceppe M.-O."/>
            <person name="Huang H."/>
            <person name="Phipps-Todd B."/>
        </authorList>
    </citation>
    <scope>NUCLEOTIDE SEQUENCE [LARGE SCALE GENOMIC DNA]</scope>
    <source>
        <strain evidence="6 7">HH3</strain>
    </source>
</reference>
<dbReference type="AlphaFoldDB" id="A0A1Y6GLM5"/>
<dbReference type="Gene3D" id="3.50.50.60">
    <property type="entry name" value="FAD/NAD(P)-binding domain"/>
    <property type="match status" value="2"/>
</dbReference>
<dbReference type="EMBL" id="NKYI01000011">
    <property type="protein sequence ID" value="PIK90159.1"/>
    <property type="molecule type" value="Genomic_DNA"/>
</dbReference>
<gene>
    <name evidence="6" type="ORF">CFY86_05175</name>
</gene>
<proteinExistence type="predicted"/>
<dbReference type="InterPro" id="IPR036188">
    <property type="entry name" value="FAD/NAD-bd_sf"/>
</dbReference>
<dbReference type="SUPFAM" id="SSF51905">
    <property type="entry name" value="FAD/NAD(P)-binding domain"/>
    <property type="match status" value="1"/>
</dbReference>
<dbReference type="GO" id="GO:0016491">
    <property type="term" value="F:oxidoreductase activity"/>
    <property type="evidence" value="ECO:0007669"/>
    <property type="project" value="UniProtKB-KW"/>
</dbReference>
<accession>A0A1Y6GLM5</accession>
<name>A0A1Y6GLM5_RAOOR</name>
<dbReference type="Pfam" id="PF00890">
    <property type="entry name" value="FAD_binding_2"/>
    <property type="match status" value="1"/>
</dbReference>
<dbReference type="STRING" id="54291.TE10_07675"/>
<sequence length="567" mass="60326">MSGHKKVDVLVVGSGAAGLSAAVTAALKGASVLLAEKESVIGGTSAWSGGWLWIPHNPLAREEGIQEQEDAPLTYLQHEMGGQPADARLLTFLQQGPEMIDFFRRHTAVQFLSGSKMPDFHMSPGYAQGGRSVTAQPFDGRLLGDWLHRLRPPLETISLAGMGIAGGSDMAHFFNATRSPRSALYAARRLLRHGWQRLRTGRGQYLVNGNALMGRLLRSALDAGVSIQLNAPVARLLTSSTGVSGAVLRSDDGDIEVHAGAVILACGGFPHDRQRLAQQVPHAADGYGHFSAAPPGNQGDGIRLGESVGGQFDASLKHAMAWAPVSRVTLASGLQLVFPHLVERAKPGFIAVLPNGKRFTNEADSYHDFIAALLAATPAGEQPTAWLLADSRTLRRYGLGHARPFPFSPAAWLRTGYLHSAPTLAALAEQCAIDGGQLAETVARFNDYAARGEDPEFQRGVSAYNRAQGDARHPHHPTLGPLRHAPFYAVRILPGSLGSFSGLKTDEQARVLDAHQQPIAGLYAIGNDMSSVMQGYYPSGGITLGPAMTFGYLVGKTLAANITKTAS</sequence>
<dbReference type="GO" id="GO:0008202">
    <property type="term" value="P:steroid metabolic process"/>
    <property type="evidence" value="ECO:0007669"/>
    <property type="project" value="UniProtKB-ARBA"/>
</dbReference>
<dbReference type="InterPro" id="IPR050315">
    <property type="entry name" value="FAD-oxidoreductase_2"/>
</dbReference>
<evidence type="ECO:0000313" key="7">
    <source>
        <dbReference type="Proteomes" id="UP000229713"/>
    </source>
</evidence>
<dbReference type="eggNOG" id="COG1053">
    <property type="taxonomic scope" value="Bacteria"/>
</dbReference>
<comment type="cofactor">
    <cofactor evidence="1">
        <name>FAD</name>
        <dbReference type="ChEBI" id="CHEBI:57692"/>
    </cofactor>
</comment>
<dbReference type="PANTHER" id="PTHR43400">
    <property type="entry name" value="FUMARATE REDUCTASE"/>
    <property type="match status" value="1"/>
</dbReference>